<dbReference type="CDD" id="cd00130">
    <property type="entry name" value="PAS"/>
    <property type="match status" value="1"/>
</dbReference>
<dbReference type="Pfam" id="PF02518">
    <property type="entry name" value="HATPase_c"/>
    <property type="match status" value="1"/>
</dbReference>
<dbReference type="PROSITE" id="PS50109">
    <property type="entry name" value="HIS_KIN"/>
    <property type="match status" value="1"/>
</dbReference>
<evidence type="ECO:0000313" key="8">
    <source>
        <dbReference type="EMBL" id="CAE0629949.1"/>
    </source>
</evidence>
<evidence type="ECO:0008006" key="9">
    <source>
        <dbReference type="Google" id="ProtNLM"/>
    </source>
</evidence>
<dbReference type="Pfam" id="PF00072">
    <property type="entry name" value="Response_reg"/>
    <property type="match status" value="1"/>
</dbReference>
<dbReference type="EMBL" id="HBIU01018527">
    <property type="protein sequence ID" value="CAE0629949.1"/>
    <property type="molecule type" value="Transcribed_RNA"/>
</dbReference>
<evidence type="ECO:0000256" key="1">
    <source>
        <dbReference type="ARBA" id="ARBA00022553"/>
    </source>
</evidence>
<sequence>MQPTGVPPSALPQPADDPAVYRALFAACPDALLLVDANGHIALANPAAAVLLGYTPQALVGLSVDALVPDSIRPRHAAYREAYGQAPRTRPMGTQMELVARRGDGSEVMVEIALSPLQSQGLPFVVAAIRDIGAYPRVKQALRRARHSEHLAQLGRSAVDERDPQRLLLRAPTVATQALEVEFASVKLLEPDRLAFRVVSRSGDMDGALVGSLTPNRPDTWAGRVLLQGQPLMVNELHQAAGFELPQAWHDAGVASALAVPLTDRGRVVGVLTALSREASHFNSDDTRFLESLANLLATCLQRAQSEEALKHAQRLESVGQLTGGIAHDFNNLLTVIQGNLQVLEELPSLASDALGQQLVGAATRAARRSAELTSKLLAFSRRQVLQPTAVDVGGMLHSLADMLRRTLDQRIAISVELRDPLATVQADPGQLEAALLNIAINARDAMPDGGSLRFVVGLAGRLPARVRREIDDPSAQDDRFLCIAISDTGSGMSEEVRERAFEPFFTTKQSGRGTGLGLSTVYGFVKQSRGAVAIESAPGVGTTISLYLPRPWGEPDAADAHPAAADGIPQGLRVLMVEDDAEVRSVAEQFLATLGCEVTACASAEQALLLLAPGAAFQLLLTDIALGSGMRGTELASIAQSRLPGLSILLMSGFSVELLDADRDSPPGWELLQKPYSRAELGQAIVRALSGAD</sequence>
<dbReference type="Pfam" id="PF13185">
    <property type="entry name" value="GAF_2"/>
    <property type="match status" value="1"/>
</dbReference>
<dbReference type="AlphaFoldDB" id="A0A6V1MXP1"/>
<dbReference type="Gene3D" id="3.40.50.2300">
    <property type="match status" value="1"/>
</dbReference>
<dbReference type="InterPro" id="IPR036890">
    <property type="entry name" value="HATPase_C_sf"/>
</dbReference>
<organism evidence="8">
    <name type="scientific">Heterosigma akashiwo</name>
    <name type="common">Chromophytic alga</name>
    <name type="synonym">Heterosigma carterae</name>
    <dbReference type="NCBI Taxonomy" id="2829"/>
    <lineage>
        <taxon>Eukaryota</taxon>
        <taxon>Sar</taxon>
        <taxon>Stramenopiles</taxon>
        <taxon>Ochrophyta</taxon>
        <taxon>Raphidophyceae</taxon>
        <taxon>Chattonellales</taxon>
        <taxon>Chattonellaceae</taxon>
        <taxon>Heterosigma</taxon>
    </lineage>
</organism>
<dbReference type="InterPro" id="IPR000014">
    <property type="entry name" value="PAS"/>
</dbReference>
<dbReference type="InterPro" id="IPR001789">
    <property type="entry name" value="Sig_transdc_resp-reg_receiver"/>
</dbReference>
<dbReference type="InterPro" id="IPR029016">
    <property type="entry name" value="GAF-like_dom_sf"/>
</dbReference>
<dbReference type="SMART" id="SM00091">
    <property type="entry name" value="PAS"/>
    <property type="match status" value="1"/>
</dbReference>
<dbReference type="PROSITE" id="PS50110">
    <property type="entry name" value="RESPONSE_REGULATORY"/>
    <property type="match status" value="1"/>
</dbReference>
<dbReference type="InterPro" id="IPR011006">
    <property type="entry name" value="CheY-like_superfamily"/>
</dbReference>
<dbReference type="Pfam" id="PF13426">
    <property type="entry name" value="PAS_9"/>
    <property type="match status" value="1"/>
</dbReference>
<dbReference type="SUPFAM" id="SSF47384">
    <property type="entry name" value="Homodimeric domain of signal transducing histidine kinase"/>
    <property type="match status" value="1"/>
</dbReference>
<feature type="domain" description="Histidine kinase" evidence="5">
    <location>
        <begin position="325"/>
        <end position="553"/>
    </location>
</feature>
<reference evidence="8" key="1">
    <citation type="submission" date="2021-01" db="EMBL/GenBank/DDBJ databases">
        <authorList>
            <person name="Corre E."/>
            <person name="Pelletier E."/>
            <person name="Niang G."/>
            <person name="Scheremetjew M."/>
            <person name="Finn R."/>
            <person name="Kale V."/>
            <person name="Holt S."/>
            <person name="Cochrane G."/>
            <person name="Meng A."/>
            <person name="Brown T."/>
            <person name="Cohen L."/>
        </authorList>
    </citation>
    <scope>NUCLEOTIDE SEQUENCE</scope>
    <source>
        <strain evidence="8">CCMP3107</strain>
    </source>
</reference>
<accession>A0A6V1MXP1</accession>
<feature type="domain" description="Response regulatory" evidence="6">
    <location>
        <begin position="574"/>
        <end position="690"/>
    </location>
</feature>
<dbReference type="InterPro" id="IPR005467">
    <property type="entry name" value="His_kinase_dom"/>
</dbReference>
<gene>
    <name evidence="8" type="ORF">HAKA00212_LOCUS8640</name>
</gene>
<protein>
    <recommendedName>
        <fullName evidence="9">Histidine kinase</fullName>
    </recommendedName>
</protein>
<dbReference type="SMART" id="SM00065">
    <property type="entry name" value="GAF"/>
    <property type="match status" value="1"/>
</dbReference>
<dbReference type="SUPFAM" id="SSF55781">
    <property type="entry name" value="GAF domain-like"/>
    <property type="match status" value="1"/>
</dbReference>
<name>A0A6V1MXP1_HETAK</name>
<dbReference type="Gene3D" id="1.10.287.130">
    <property type="match status" value="1"/>
</dbReference>
<dbReference type="InterPro" id="IPR003661">
    <property type="entry name" value="HisK_dim/P_dom"/>
</dbReference>
<dbReference type="Pfam" id="PF00512">
    <property type="entry name" value="HisKA"/>
    <property type="match status" value="1"/>
</dbReference>
<dbReference type="Gene3D" id="3.30.450.20">
    <property type="entry name" value="PAS domain"/>
    <property type="match status" value="1"/>
</dbReference>
<evidence type="ECO:0000256" key="3">
    <source>
        <dbReference type="ARBA" id="ARBA00022777"/>
    </source>
</evidence>
<feature type="modified residue" description="4-aspartylphosphate" evidence="4">
    <location>
        <position position="624"/>
    </location>
</feature>
<evidence type="ECO:0000259" key="5">
    <source>
        <dbReference type="PROSITE" id="PS50109"/>
    </source>
</evidence>
<dbReference type="GO" id="GO:0000155">
    <property type="term" value="F:phosphorelay sensor kinase activity"/>
    <property type="evidence" value="ECO:0007669"/>
    <property type="project" value="InterPro"/>
</dbReference>
<keyword evidence="1 4" id="KW-0597">Phosphoprotein</keyword>
<proteinExistence type="predicted"/>
<evidence type="ECO:0000259" key="6">
    <source>
        <dbReference type="PROSITE" id="PS50110"/>
    </source>
</evidence>
<dbReference type="Gene3D" id="3.30.450.40">
    <property type="match status" value="1"/>
</dbReference>
<dbReference type="PROSITE" id="PS50112">
    <property type="entry name" value="PAS"/>
    <property type="match status" value="1"/>
</dbReference>
<dbReference type="InterPro" id="IPR035965">
    <property type="entry name" value="PAS-like_dom_sf"/>
</dbReference>
<dbReference type="NCBIfam" id="TIGR00229">
    <property type="entry name" value="sensory_box"/>
    <property type="match status" value="1"/>
</dbReference>
<keyword evidence="2" id="KW-0808">Transferase</keyword>
<evidence type="ECO:0000259" key="7">
    <source>
        <dbReference type="PROSITE" id="PS50112"/>
    </source>
</evidence>
<dbReference type="PRINTS" id="PR00344">
    <property type="entry name" value="BCTRLSENSOR"/>
</dbReference>
<feature type="domain" description="PAS" evidence="7">
    <location>
        <begin position="17"/>
        <end position="86"/>
    </location>
</feature>
<dbReference type="SUPFAM" id="SSF55874">
    <property type="entry name" value="ATPase domain of HSP90 chaperone/DNA topoisomerase II/histidine kinase"/>
    <property type="match status" value="1"/>
</dbReference>
<dbReference type="SMART" id="SM00388">
    <property type="entry name" value="HisKA"/>
    <property type="match status" value="1"/>
</dbReference>
<dbReference type="InterPro" id="IPR036097">
    <property type="entry name" value="HisK_dim/P_sf"/>
</dbReference>
<dbReference type="PANTHER" id="PTHR43065:SF49">
    <property type="entry name" value="HISTIDINE KINASE"/>
    <property type="match status" value="1"/>
</dbReference>
<dbReference type="CDD" id="cd00082">
    <property type="entry name" value="HisKA"/>
    <property type="match status" value="1"/>
</dbReference>
<dbReference type="SMART" id="SM00387">
    <property type="entry name" value="HATPase_c"/>
    <property type="match status" value="1"/>
</dbReference>
<evidence type="ECO:0000256" key="2">
    <source>
        <dbReference type="ARBA" id="ARBA00022679"/>
    </source>
</evidence>
<dbReference type="SUPFAM" id="SSF52172">
    <property type="entry name" value="CheY-like"/>
    <property type="match status" value="1"/>
</dbReference>
<keyword evidence="3" id="KW-0418">Kinase</keyword>
<dbReference type="SUPFAM" id="SSF55785">
    <property type="entry name" value="PYP-like sensor domain (PAS domain)"/>
    <property type="match status" value="1"/>
</dbReference>
<dbReference type="PANTHER" id="PTHR43065">
    <property type="entry name" value="SENSOR HISTIDINE KINASE"/>
    <property type="match status" value="1"/>
</dbReference>
<dbReference type="SMART" id="SM00448">
    <property type="entry name" value="REC"/>
    <property type="match status" value="1"/>
</dbReference>
<evidence type="ECO:0000256" key="4">
    <source>
        <dbReference type="PROSITE-ProRule" id="PRU00169"/>
    </source>
</evidence>
<dbReference type="InterPro" id="IPR004358">
    <property type="entry name" value="Sig_transdc_His_kin-like_C"/>
</dbReference>
<dbReference type="Gene3D" id="3.30.565.10">
    <property type="entry name" value="Histidine kinase-like ATPase, C-terminal domain"/>
    <property type="match status" value="1"/>
</dbReference>
<dbReference type="InterPro" id="IPR003018">
    <property type="entry name" value="GAF"/>
</dbReference>
<dbReference type="InterPro" id="IPR003594">
    <property type="entry name" value="HATPase_dom"/>
</dbReference>